<dbReference type="Pfam" id="PF13649">
    <property type="entry name" value="Methyltransf_25"/>
    <property type="match status" value="1"/>
</dbReference>
<evidence type="ECO:0000259" key="2">
    <source>
        <dbReference type="Pfam" id="PF13649"/>
    </source>
</evidence>
<sequence length="249" mass="29072">MESYNQFASVYDLFMEDTPYEKWFSYIEASLNKYNLSPKSVCELGCGTGQMTTLFAKKGLEVIGIDLSAEMLMMAQDHAFEDELEILYLLQDMASFELGEPVDFICSCCDSMNYLLEEEELLQSFLRVKRFLKPSGLFIFDMNTQYKYKEVLGNQIFADQTEEAAYIWTNYYDEEEEINEYEVSFFIQDEDGKYDRSIENHYQRAYSMEQVKALLEKAGLEVLEVNDNYSNKPLVELSERATFIVRNNG</sequence>
<dbReference type="Gene3D" id="3.40.50.150">
    <property type="entry name" value="Vaccinia Virus protein VP39"/>
    <property type="match status" value="1"/>
</dbReference>
<evidence type="ECO:0000313" key="3">
    <source>
        <dbReference type="EMBL" id="ADZ84649.1"/>
    </source>
</evidence>
<reference evidence="3 4" key="1">
    <citation type="journal article" date="2011" name="J. Bacteriol.">
        <title>Complete genome sequence of the cellulose-degrading bacterium Cellulosilyticum lentocellum.</title>
        <authorList>
            <consortium name="US DOE Joint Genome Institute"/>
            <person name="Miller D.A."/>
            <person name="Suen G."/>
            <person name="Bruce D."/>
            <person name="Copeland A."/>
            <person name="Cheng J.F."/>
            <person name="Detter C."/>
            <person name="Goodwin L.A."/>
            <person name="Han C.S."/>
            <person name="Hauser L.J."/>
            <person name="Land M.L."/>
            <person name="Lapidus A."/>
            <person name="Lucas S."/>
            <person name="Meincke L."/>
            <person name="Pitluck S."/>
            <person name="Tapia R."/>
            <person name="Teshima H."/>
            <person name="Woyke T."/>
            <person name="Fox B.G."/>
            <person name="Angert E.R."/>
            <person name="Currie C.R."/>
        </authorList>
    </citation>
    <scope>NUCLEOTIDE SEQUENCE [LARGE SCALE GENOMIC DNA]</scope>
    <source>
        <strain evidence="4">ATCC 49066 / DSM 5427 / NCIMB 11756 / RHM5</strain>
    </source>
</reference>
<feature type="domain" description="Methyltransferase" evidence="2">
    <location>
        <begin position="41"/>
        <end position="136"/>
    </location>
</feature>
<gene>
    <name evidence="3" type="ordered locus">Clole_2952</name>
</gene>
<dbReference type="EMBL" id="CP002582">
    <property type="protein sequence ID" value="ADZ84649.1"/>
    <property type="molecule type" value="Genomic_DNA"/>
</dbReference>
<dbReference type="HOGENOM" id="CLU_069129_5_2_9"/>
<accession>F2JMJ8</accession>
<dbReference type="CDD" id="cd02440">
    <property type="entry name" value="AdoMet_MTases"/>
    <property type="match status" value="1"/>
</dbReference>
<organism evidence="3 4">
    <name type="scientific">Cellulosilyticum lentocellum (strain ATCC 49066 / DSM 5427 / NCIMB 11756 / RHM5)</name>
    <name type="common">Clostridium lentocellum</name>
    <dbReference type="NCBI Taxonomy" id="642492"/>
    <lineage>
        <taxon>Bacteria</taxon>
        <taxon>Bacillati</taxon>
        <taxon>Bacillota</taxon>
        <taxon>Clostridia</taxon>
        <taxon>Lachnospirales</taxon>
        <taxon>Cellulosilyticaceae</taxon>
        <taxon>Cellulosilyticum</taxon>
    </lineage>
</organism>
<dbReference type="InterPro" id="IPR029063">
    <property type="entry name" value="SAM-dependent_MTases_sf"/>
</dbReference>
<name>F2JMJ8_CELLD</name>
<dbReference type="Proteomes" id="UP000008467">
    <property type="component" value="Chromosome"/>
</dbReference>
<dbReference type="AlphaFoldDB" id="F2JMJ8"/>
<dbReference type="STRING" id="642492.Clole_2952"/>
<dbReference type="GO" id="GO:0008168">
    <property type="term" value="F:methyltransferase activity"/>
    <property type="evidence" value="ECO:0007669"/>
    <property type="project" value="UniProtKB-KW"/>
</dbReference>
<dbReference type="PANTHER" id="PTHR43861">
    <property type="entry name" value="TRANS-ACONITATE 2-METHYLTRANSFERASE-RELATED"/>
    <property type="match status" value="1"/>
</dbReference>
<evidence type="ECO:0000256" key="1">
    <source>
        <dbReference type="ARBA" id="ARBA00022679"/>
    </source>
</evidence>
<dbReference type="Gene3D" id="2.20.25.110">
    <property type="entry name" value="S-adenosyl-L-methionine-dependent methyltransferases"/>
    <property type="match status" value="1"/>
</dbReference>
<keyword evidence="3" id="KW-0489">Methyltransferase</keyword>
<keyword evidence="4" id="KW-1185">Reference proteome</keyword>
<dbReference type="KEGG" id="cle:Clole_2952"/>
<protein>
    <submittedName>
        <fullName evidence="3">Methyltransferase type 11</fullName>
    </submittedName>
</protein>
<dbReference type="RefSeq" id="WP_013657929.1">
    <property type="nucleotide sequence ID" value="NC_015275.1"/>
</dbReference>
<dbReference type="InterPro" id="IPR041698">
    <property type="entry name" value="Methyltransf_25"/>
</dbReference>
<proteinExistence type="predicted"/>
<dbReference type="GO" id="GO:0032259">
    <property type="term" value="P:methylation"/>
    <property type="evidence" value="ECO:0007669"/>
    <property type="project" value="UniProtKB-KW"/>
</dbReference>
<keyword evidence="1 3" id="KW-0808">Transferase</keyword>
<evidence type="ECO:0000313" key="4">
    <source>
        <dbReference type="Proteomes" id="UP000008467"/>
    </source>
</evidence>
<dbReference type="SUPFAM" id="SSF53335">
    <property type="entry name" value="S-adenosyl-L-methionine-dependent methyltransferases"/>
    <property type="match status" value="1"/>
</dbReference>
<dbReference type="eggNOG" id="COG4976">
    <property type="taxonomic scope" value="Bacteria"/>
</dbReference>